<dbReference type="RefSeq" id="WP_021621793.1">
    <property type="nucleotide sequence ID" value="NZ_KE952790.1"/>
</dbReference>
<accession>U1X1V1</accession>
<dbReference type="STRING" id="649747.HMPREF0083_02982"/>
<proteinExistence type="predicted"/>
<sequence>MDIVVAVPKSEYENFAKEVEEIKQDPELQKVWTLSRIPKELKLGSRMHFVYDGRVAYSVRVTNIKKDSTIKCETTGRTWGGRCQVFGDDLREEQGPEMRAFTGFRYRRW</sequence>
<dbReference type="AlphaFoldDB" id="U1X1V1"/>
<dbReference type="PATRIC" id="fig|649747.3.peg.2703"/>
<protein>
    <submittedName>
        <fullName evidence="1">Uncharacterized protein</fullName>
    </submittedName>
</protein>
<comment type="caution">
    <text evidence="1">The sequence shown here is derived from an EMBL/GenBank/DDBJ whole genome shotgun (WGS) entry which is preliminary data.</text>
</comment>
<dbReference type="Proteomes" id="UP000016511">
    <property type="component" value="Unassembled WGS sequence"/>
</dbReference>
<keyword evidence="2" id="KW-1185">Reference proteome</keyword>
<gene>
    <name evidence="1" type="ORF">HMPREF0083_02982</name>
</gene>
<dbReference type="EMBL" id="AWSJ01000176">
    <property type="protein sequence ID" value="ERI08945.1"/>
    <property type="molecule type" value="Genomic_DNA"/>
</dbReference>
<evidence type="ECO:0000313" key="1">
    <source>
        <dbReference type="EMBL" id="ERI08945.1"/>
    </source>
</evidence>
<dbReference type="GeneID" id="92839391"/>
<organism evidence="1 2">
    <name type="scientific">Aneurinibacillus aneurinilyticus ATCC 12856</name>
    <dbReference type="NCBI Taxonomy" id="649747"/>
    <lineage>
        <taxon>Bacteria</taxon>
        <taxon>Bacillati</taxon>
        <taxon>Bacillota</taxon>
        <taxon>Bacilli</taxon>
        <taxon>Bacillales</taxon>
        <taxon>Paenibacillaceae</taxon>
        <taxon>Aneurinibacillus group</taxon>
        <taxon>Aneurinibacillus</taxon>
    </lineage>
</organism>
<name>U1X1V1_ANEAE</name>
<dbReference type="HOGENOM" id="CLU_2178331_0_0_9"/>
<evidence type="ECO:0000313" key="2">
    <source>
        <dbReference type="Proteomes" id="UP000016511"/>
    </source>
</evidence>
<reference evidence="1 2" key="1">
    <citation type="submission" date="2013-08" db="EMBL/GenBank/DDBJ databases">
        <authorList>
            <person name="Weinstock G."/>
            <person name="Sodergren E."/>
            <person name="Wylie T."/>
            <person name="Fulton L."/>
            <person name="Fulton R."/>
            <person name="Fronick C."/>
            <person name="O'Laughlin M."/>
            <person name="Godfrey J."/>
            <person name="Miner T."/>
            <person name="Herter B."/>
            <person name="Appelbaum E."/>
            <person name="Cordes M."/>
            <person name="Lek S."/>
            <person name="Wollam A."/>
            <person name="Pepin K.H."/>
            <person name="Palsikar V.B."/>
            <person name="Mitreva M."/>
            <person name="Wilson R.K."/>
        </authorList>
    </citation>
    <scope>NUCLEOTIDE SEQUENCE [LARGE SCALE GENOMIC DNA]</scope>
    <source>
        <strain evidence="1 2">ATCC 12856</strain>
    </source>
</reference>